<proteinExistence type="predicted"/>
<gene>
    <name evidence="2" type="ORF">GCM10010302_70220</name>
</gene>
<feature type="compositionally biased region" description="Gly residues" evidence="1">
    <location>
        <begin position="29"/>
        <end position="45"/>
    </location>
</feature>
<reference evidence="3" key="1">
    <citation type="journal article" date="2019" name="Int. J. Syst. Evol. Microbiol.">
        <title>The Global Catalogue of Microorganisms (GCM) 10K type strain sequencing project: providing services to taxonomists for standard genome sequencing and annotation.</title>
        <authorList>
            <consortium name="The Broad Institute Genomics Platform"/>
            <consortium name="The Broad Institute Genome Sequencing Center for Infectious Disease"/>
            <person name="Wu L."/>
            <person name="Ma J."/>
        </authorList>
    </citation>
    <scope>NUCLEOTIDE SEQUENCE [LARGE SCALE GENOMIC DNA]</scope>
    <source>
        <strain evidence="3">JCM 4505</strain>
    </source>
</reference>
<evidence type="ECO:0000313" key="3">
    <source>
        <dbReference type="Proteomes" id="UP001501867"/>
    </source>
</evidence>
<organism evidence="2 3">
    <name type="scientific">Streptomyces polychromogenes</name>
    <dbReference type="NCBI Taxonomy" id="67342"/>
    <lineage>
        <taxon>Bacteria</taxon>
        <taxon>Bacillati</taxon>
        <taxon>Actinomycetota</taxon>
        <taxon>Actinomycetes</taxon>
        <taxon>Kitasatosporales</taxon>
        <taxon>Streptomycetaceae</taxon>
        <taxon>Streptomyces</taxon>
    </lineage>
</organism>
<keyword evidence="3" id="KW-1185">Reference proteome</keyword>
<feature type="compositionally biased region" description="Pro residues" evidence="1">
    <location>
        <begin position="48"/>
        <end position="61"/>
    </location>
</feature>
<sequence length="105" mass="10554">MPAPQDADGPDPARVPGGAAVVPSPGPARGAGGPAGSFARGGGGRCAEPPPRPVLSPPRPFPVSRGSAPDPVPRRPAGLFRPGPAPFPYRGHRLAVLHNHMQSAP</sequence>
<dbReference type="Proteomes" id="UP001501867">
    <property type="component" value="Unassembled WGS sequence"/>
</dbReference>
<evidence type="ECO:0000256" key="1">
    <source>
        <dbReference type="SAM" id="MobiDB-lite"/>
    </source>
</evidence>
<protein>
    <submittedName>
        <fullName evidence="2">Uncharacterized protein</fullName>
    </submittedName>
</protein>
<feature type="region of interest" description="Disordered" evidence="1">
    <location>
        <begin position="1"/>
        <end position="91"/>
    </location>
</feature>
<feature type="compositionally biased region" description="Low complexity" evidence="1">
    <location>
        <begin position="1"/>
        <end position="23"/>
    </location>
</feature>
<dbReference type="EMBL" id="BAAABV010000029">
    <property type="protein sequence ID" value="GAA0321006.1"/>
    <property type="molecule type" value="Genomic_DNA"/>
</dbReference>
<evidence type="ECO:0000313" key="2">
    <source>
        <dbReference type="EMBL" id="GAA0321006.1"/>
    </source>
</evidence>
<accession>A0ABP3FQZ0</accession>
<name>A0ABP3FQZ0_9ACTN</name>
<comment type="caution">
    <text evidence="2">The sequence shown here is derived from an EMBL/GenBank/DDBJ whole genome shotgun (WGS) entry which is preliminary data.</text>
</comment>